<accession>G5A9R0</accession>
<dbReference type="Proteomes" id="UP000002640">
    <property type="component" value="Unassembled WGS sequence"/>
</dbReference>
<dbReference type="AlphaFoldDB" id="G5A9R0"/>
<evidence type="ECO:0000313" key="3">
    <source>
        <dbReference type="Proteomes" id="UP000002640"/>
    </source>
</evidence>
<protein>
    <submittedName>
        <fullName evidence="2">Uncharacterized protein</fullName>
    </submittedName>
</protein>
<dbReference type="EMBL" id="JH159162">
    <property type="protein sequence ID" value="EGZ07340.1"/>
    <property type="molecule type" value="Genomic_DNA"/>
</dbReference>
<dbReference type="GeneID" id="20642739"/>
<feature type="region of interest" description="Disordered" evidence="1">
    <location>
        <begin position="134"/>
        <end position="160"/>
    </location>
</feature>
<dbReference type="InParanoid" id="G5A9R0"/>
<dbReference type="KEGG" id="psoj:PHYSODRAFT_306539"/>
<dbReference type="RefSeq" id="XP_009536906.1">
    <property type="nucleotide sequence ID" value="XM_009538611.1"/>
</dbReference>
<keyword evidence="3" id="KW-1185">Reference proteome</keyword>
<evidence type="ECO:0000313" key="2">
    <source>
        <dbReference type="EMBL" id="EGZ07340.1"/>
    </source>
</evidence>
<sequence>MLSFSLAILCQAFCKHFGKRYRYFESLFPNRLASGRTISFTLVIDYGAIPTANGTVALACSWMFCGTRHQVHLTRQETRMRIGIVTLAAGVVLLSTSLSADAAIETKTTAVEPVTNPSLRSGTRWTEKSKVNDADGLDFSNVEDTDSSDEELSPSAKVVENEERTLVKPSASMDSFWVKAFYKMFPHVKPPAADIRHVPLRPPRFVDAGDGLVKIAH</sequence>
<name>G5A9R0_PHYSP</name>
<gene>
    <name evidence="2" type="ORF">PHYSODRAFT_306539</name>
</gene>
<feature type="compositionally biased region" description="Acidic residues" evidence="1">
    <location>
        <begin position="141"/>
        <end position="152"/>
    </location>
</feature>
<organism evidence="2 3">
    <name type="scientific">Phytophthora sojae (strain P6497)</name>
    <name type="common">Soybean stem and root rot agent</name>
    <name type="synonym">Phytophthora megasperma f. sp. glycines</name>
    <dbReference type="NCBI Taxonomy" id="1094619"/>
    <lineage>
        <taxon>Eukaryota</taxon>
        <taxon>Sar</taxon>
        <taxon>Stramenopiles</taxon>
        <taxon>Oomycota</taxon>
        <taxon>Peronosporomycetes</taxon>
        <taxon>Peronosporales</taxon>
        <taxon>Peronosporaceae</taxon>
        <taxon>Phytophthora</taxon>
    </lineage>
</organism>
<reference evidence="2 3" key="1">
    <citation type="journal article" date="2006" name="Science">
        <title>Phytophthora genome sequences uncover evolutionary origins and mechanisms of pathogenesis.</title>
        <authorList>
            <person name="Tyler B.M."/>
            <person name="Tripathy S."/>
            <person name="Zhang X."/>
            <person name="Dehal P."/>
            <person name="Jiang R.H."/>
            <person name="Aerts A."/>
            <person name="Arredondo F.D."/>
            <person name="Baxter L."/>
            <person name="Bensasson D."/>
            <person name="Beynon J.L."/>
            <person name="Chapman J."/>
            <person name="Damasceno C.M."/>
            <person name="Dorrance A.E."/>
            <person name="Dou D."/>
            <person name="Dickerman A.W."/>
            <person name="Dubchak I.L."/>
            <person name="Garbelotto M."/>
            <person name="Gijzen M."/>
            <person name="Gordon S.G."/>
            <person name="Govers F."/>
            <person name="Grunwald N.J."/>
            <person name="Huang W."/>
            <person name="Ivors K.L."/>
            <person name="Jones R.W."/>
            <person name="Kamoun S."/>
            <person name="Krampis K."/>
            <person name="Lamour K.H."/>
            <person name="Lee M.K."/>
            <person name="McDonald W.H."/>
            <person name="Medina M."/>
            <person name="Meijer H.J."/>
            <person name="Nordberg E.K."/>
            <person name="Maclean D.J."/>
            <person name="Ospina-Giraldo M.D."/>
            <person name="Morris P.F."/>
            <person name="Phuntumart V."/>
            <person name="Putnam N.H."/>
            <person name="Rash S."/>
            <person name="Rose J.K."/>
            <person name="Sakihama Y."/>
            <person name="Salamov A.A."/>
            <person name="Savidor A."/>
            <person name="Scheuring C.F."/>
            <person name="Smith B.M."/>
            <person name="Sobral B.W."/>
            <person name="Terry A."/>
            <person name="Torto-Alalibo T.A."/>
            <person name="Win J."/>
            <person name="Xu Z."/>
            <person name="Zhang H."/>
            <person name="Grigoriev I.V."/>
            <person name="Rokhsar D.S."/>
            <person name="Boore J.L."/>
        </authorList>
    </citation>
    <scope>NUCLEOTIDE SEQUENCE [LARGE SCALE GENOMIC DNA]</scope>
    <source>
        <strain evidence="2 3">P6497</strain>
    </source>
</reference>
<evidence type="ECO:0000256" key="1">
    <source>
        <dbReference type="SAM" id="MobiDB-lite"/>
    </source>
</evidence>
<proteinExistence type="predicted"/>